<organism evidence="2">
    <name type="scientific">marine sediment metagenome</name>
    <dbReference type="NCBI Taxonomy" id="412755"/>
    <lineage>
        <taxon>unclassified sequences</taxon>
        <taxon>metagenomes</taxon>
        <taxon>ecological metagenomes</taxon>
    </lineage>
</organism>
<dbReference type="SUPFAM" id="SSF52833">
    <property type="entry name" value="Thioredoxin-like"/>
    <property type="match status" value="1"/>
</dbReference>
<accession>X0VYV5</accession>
<feature type="non-terminal residue" evidence="2">
    <location>
        <position position="1"/>
    </location>
</feature>
<dbReference type="CDD" id="cd02966">
    <property type="entry name" value="TlpA_like_family"/>
    <property type="match status" value="1"/>
</dbReference>
<dbReference type="InterPro" id="IPR036249">
    <property type="entry name" value="Thioredoxin-like_sf"/>
</dbReference>
<dbReference type="InterPro" id="IPR013766">
    <property type="entry name" value="Thioredoxin_domain"/>
</dbReference>
<comment type="caution">
    <text evidence="2">The sequence shown here is derived from an EMBL/GenBank/DDBJ whole genome shotgun (WGS) entry which is preliminary data.</text>
</comment>
<dbReference type="InterPro" id="IPR000866">
    <property type="entry name" value="AhpC/TSA"/>
</dbReference>
<feature type="domain" description="Thioredoxin" evidence="1">
    <location>
        <begin position="1"/>
        <end position="112"/>
    </location>
</feature>
<name>X0VYV5_9ZZZZ</name>
<sequence>VMINFWASWCGPCREEMPLLEQIHQRYEPLGFTLLGVNVEENSSDAVNWLKDRPVSFPILFDPDNGVSKLYDVVAMPSTVIVDREGNVRFLHHGYQAGYEDQYQDQVRALVRERS</sequence>
<dbReference type="PROSITE" id="PS00194">
    <property type="entry name" value="THIOREDOXIN_1"/>
    <property type="match status" value="1"/>
</dbReference>
<dbReference type="InterPro" id="IPR017937">
    <property type="entry name" value="Thioredoxin_CS"/>
</dbReference>
<dbReference type="GO" id="GO:0016209">
    <property type="term" value="F:antioxidant activity"/>
    <property type="evidence" value="ECO:0007669"/>
    <property type="project" value="InterPro"/>
</dbReference>
<reference evidence="2" key="1">
    <citation type="journal article" date="2014" name="Front. Microbiol.">
        <title>High frequency of phylogenetically diverse reductive dehalogenase-homologous genes in deep subseafloor sedimentary metagenomes.</title>
        <authorList>
            <person name="Kawai M."/>
            <person name="Futagami T."/>
            <person name="Toyoda A."/>
            <person name="Takaki Y."/>
            <person name="Nishi S."/>
            <person name="Hori S."/>
            <person name="Arai W."/>
            <person name="Tsubouchi T."/>
            <person name="Morono Y."/>
            <person name="Uchiyama I."/>
            <person name="Ito T."/>
            <person name="Fujiyama A."/>
            <person name="Inagaki F."/>
            <person name="Takami H."/>
        </authorList>
    </citation>
    <scope>NUCLEOTIDE SEQUENCE</scope>
    <source>
        <strain evidence="2">Expedition CK06-06</strain>
    </source>
</reference>
<dbReference type="EMBL" id="BARS01031924">
    <property type="protein sequence ID" value="GAG23654.1"/>
    <property type="molecule type" value="Genomic_DNA"/>
</dbReference>
<evidence type="ECO:0000259" key="1">
    <source>
        <dbReference type="PROSITE" id="PS51352"/>
    </source>
</evidence>
<evidence type="ECO:0000313" key="2">
    <source>
        <dbReference type="EMBL" id="GAG23654.1"/>
    </source>
</evidence>
<dbReference type="Gene3D" id="3.40.30.10">
    <property type="entry name" value="Glutaredoxin"/>
    <property type="match status" value="1"/>
</dbReference>
<dbReference type="PROSITE" id="PS51352">
    <property type="entry name" value="THIOREDOXIN_2"/>
    <property type="match status" value="1"/>
</dbReference>
<dbReference type="InterPro" id="IPR050553">
    <property type="entry name" value="Thioredoxin_ResA/DsbE_sf"/>
</dbReference>
<protein>
    <recommendedName>
        <fullName evidence="1">Thioredoxin domain-containing protein</fullName>
    </recommendedName>
</protein>
<dbReference type="AlphaFoldDB" id="X0VYV5"/>
<dbReference type="PANTHER" id="PTHR42852:SF17">
    <property type="entry name" value="THIOREDOXIN-LIKE PROTEIN HI_1115"/>
    <property type="match status" value="1"/>
</dbReference>
<dbReference type="Pfam" id="PF00578">
    <property type="entry name" value="AhpC-TSA"/>
    <property type="match status" value="1"/>
</dbReference>
<dbReference type="GO" id="GO:0016491">
    <property type="term" value="F:oxidoreductase activity"/>
    <property type="evidence" value="ECO:0007669"/>
    <property type="project" value="InterPro"/>
</dbReference>
<gene>
    <name evidence="2" type="ORF">S01H1_49612</name>
</gene>
<proteinExistence type="predicted"/>
<dbReference type="PANTHER" id="PTHR42852">
    <property type="entry name" value="THIOL:DISULFIDE INTERCHANGE PROTEIN DSBE"/>
    <property type="match status" value="1"/>
</dbReference>